<dbReference type="InterPro" id="IPR036467">
    <property type="entry name" value="LS/RS_sf"/>
</dbReference>
<evidence type="ECO:0000256" key="4">
    <source>
        <dbReference type="ARBA" id="ARBA00022619"/>
    </source>
</evidence>
<dbReference type="OrthoDB" id="7610at2157"/>
<comment type="catalytic activity">
    <reaction evidence="6 7">
        <text>(2S)-2-hydroxy-3-oxobutyl phosphate + 5-amino-6-(D-ribitylamino)uracil = 6,7-dimethyl-8-(1-D-ribityl)lumazine + phosphate + 2 H2O + H(+)</text>
        <dbReference type="Rhea" id="RHEA:26152"/>
        <dbReference type="ChEBI" id="CHEBI:15377"/>
        <dbReference type="ChEBI" id="CHEBI:15378"/>
        <dbReference type="ChEBI" id="CHEBI:15934"/>
        <dbReference type="ChEBI" id="CHEBI:43474"/>
        <dbReference type="ChEBI" id="CHEBI:58201"/>
        <dbReference type="ChEBI" id="CHEBI:58830"/>
        <dbReference type="EC" id="2.5.1.78"/>
    </reaction>
</comment>
<dbReference type="Gene3D" id="3.40.50.960">
    <property type="entry name" value="Lumazine/riboflavin synthase"/>
    <property type="match status" value="1"/>
</dbReference>
<feature type="binding site" evidence="7">
    <location>
        <position position="100"/>
    </location>
    <ligand>
        <name>5-amino-6-(D-ribitylamino)uracil</name>
        <dbReference type="ChEBI" id="CHEBI:15934"/>
    </ligand>
</feature>
<feature type="compositionally biased region" description="Acidic residues" evidence="8">
    <location>
        <begin position="142"/>
        <end position="152"/>
    </location>
</feature>
<evidence type="ECO:0000256" key="1">
    <source>
        <dbReference type="ARBA" id="ARBA00004917"/>
    </source>
</evidence>
<comment type="pathway">
    <text evidence="1 7">Cofactor biosynthesis; riboflavin biosynthesis; riboflavin from 2-hydroxy-3-oxobutyl phosphate and 5-amino-6-(D-ribitylamino)uracil: step 1/2.</text>
</comment>
<comment type="similarity">
    <text evidence="2 7">Belongs to the DMRL synthase family.</text>
</comment>
<dbReference type="eggNOG" id="arCOG01323">
    <property type="taxonomic scope" value="Archaea"/>
</dbReference>
<dbReference type="InterPro" id="IPR034964">
    <property type="entry name" value="LS"/>
</dbReference>
<gene>
    <name evidence="7" type="primary">ribH</name>
    <name evidence="9" type="ordered locus">Htur_1120</name>
</gene>
<dbReference type="SUPFAM" id="SSF52121">
    <property type="entry name" value="Lumazine synthase"/>
    <property type="match status" value="1"/>
</dbReference>
<dbReference type="PANTHER" id="PTHR21058">
    <property type="entry name" value="6,7-DIMETHYL-8-RIBITYLLUMAZINE SYNTHASE DMRL SYNTHASE LUMAZINE SYNTHASE"/>
    <property type="match status" value="1"/>
</dbReference>
<comment type="function">
    <text evidence="7">Catalyzes the formation of 6,7-dimethyl-8-ribityllumazine by condensation of 5-amino-6-(D-ribitylamino)uracil with 3,4-dihydroxy-2-butanone 4-phosphate. This is the penultimate step in the biosynthesis of riboflavin.</text>
</comment>
<dbReference type="Proteomes" id="UP000001903">
    <property type="component" value="Chromosome"/>
</dbReference>
<dbReference type="PANTHER" id="PTHR21058:SF0">
    <property type="entry name" value="6,7-DIMETHYL-8-RIBITYLLUMAZINE SYNTHASE"/>
    <property type="match status" value="1"/>
</dbReference>
<feature type="binding site" evidence="7">
    <location>
        <begin position="67"/>
        <end position="69"/>
    </location>
    <ligand>
        <name>5-amino-6-(D-ribitylamino)uracil</name>
        <dbReference type="ChEBI" id="CHEBI:15934"/>
    </ligand>
</feature>
<feature type="binding site" evidence="7">
    <location>
        <position position="11"/>
    </location>
    <ligand>
        <name>5-amino-6-(D-ribitylamino)uracil</name>
        <dbReference type="ChEBI" id="CHEBI:15934"/>
    </ligand>
</feature>
<dbReference type="GO" id="GO:0009349">
    <property type="term" value="C:riboflavin synthase complex"/>
    <property type="evidence" value="ECO:0007669"/>
    <property type="project" value="UniProtKB-UniRule"/>
</dbReference>
<dbReference type="RefSeq" id="WP_012942318.1">
    <property type="nucleotide sequence ID" value="NC_013743.1"/>
</dbReference>
<dbReference type="KEGG" id="htu:Htur_1120"/>
<keyword evidence="10" id="KW-1185">Reference proteome</keyword>
<evidence type="ECO:0000313" key="9">
    <source>
        <dbReference type="EMBL" id="ADB60012.1"/>
    </source>
</evidence>
<evidence type="ECO:0000256" key="3">
    <source>
        <dbReference type="ARBA" id="ARBA00012664"/>
    </source>
</evidence>
<reference evidence="9 10" key="1">
    <citation type="journal article" date="2010" name="Stand. Genomic Sci.">
        <title>Complete genome sequence of Haloterrigena turkmenica type strain (4k).</title>
        <authorList>
            <person name="Saunders E."/>
            <person name="Tindall B.J."/>
            <person name="Fahnrich R."/>
            <person name="Lapidus A."/>
            <person name="Copeland A."/>
            <person name="Del Rio T.G."/>
            <person name="Lucas S."/>
            <person name="Chen F."/>
            <person name="Tice H."/>
            <person name="Cheng J.F."/>
            <person name="Han C."/>
            <person name="Detter J.C."/>
            <person name="Bruce D."/>
            <person name="Goodwin L."/>
            <person name="Chain P."/>
            <person name="Pitluck S."/>
            <person name="Pati A."/>
            <person name="Ivanova N."/>
            <person name="Mavromatis K."/>
            <person name="Chen A."/>
            <person name="Palaniappan K."/>
            <person name="Land M."/>
            <person name="Hauser L."/>
            <person name="Chang Y.J."/>
            <person name="Jeffries C.D."/>
            <person name="Brettin T."/>
            <person name="Rohde M."/>
            <person name="Goker M."/>
            <person name="Bristow J."/>
            <person name="Eisen J.A."/>
            <person name="Markowitz V."/>
            <person name="Hugenholtz P."/>
            <person name="Klenk H.P."/>
            <person name="Kyrpides N.C."/>
        </authorList>
    </citation>
    <scope>NUCLEOTIDE SEQUENCE [LARGE SCALE GENOMIC DNA]</scope>
    <source>
        <strain evidence="10">ATCC 51198 / DSM 5511 / JCM 9101 / NCIMB 13204 / VKM B-1734 / 4k</strain>
    </source>
</reference>
<name>D2RZ88_HALTV</name>
<evidence type="ECO:0000256" key="8">
    <source>
        <dbReference type="SAM" id="MobiDB-lite"/>
    </source>
</evidence>
<keyword evidence="5 7" id="KW-0808">Transferase</keyword>
<keyword evidence="4 7" id="KW-0686">Riboflavin biosynthesis</keyword>
<dbReference type="GeneID" id="8741708"/>
<accession>D2RZ88</accession>
<feature type="active site" description="Proton donor" evidence="7">
    <location>
        <position position="75"/>
    </location>
</feature>
<dbReference type="GO" id="GO:0009231">
    <property type="term" value="P:riboflavin biosynthetic process"/>
    <property type="evidence" value="ECO:0007669"/>
    <property type="project" value="UniProtKB-UniRule"/>
</dbReference>
<evidence type="ECO:0000256" key="5">
    <source>
        <dbReference type="ARBA" id="ARBA00022679"/>
    </source>
</evidence>
<dbReference type="HAMAP" id="MF_00178">
    <property type="entry name" value="Lumazine_synth"/>
    <property type="match status" value="1"/>
</dbReference>
<evidence type="ECO:0000256" key="6">
    <source>
        <dbReference type="ARBA" id="ARBA00048785"/>
    </source>
</evidence>
<evidence type="ECO:0000313" key="10">
    <source>
        <dbReference type="Proteomes" id="UP000001903"/>
    </source>
</evidence>
<proteinExistence type="inferred from homology"/>
<dbReference type="EC" id="2.5.1.78" evidence="3 7"/>
<sequence length="152" mass="15774">MTTLGLVVAEFNRPITEQMEQEALEAAQAAGAEVYETVRVPGAYDAPLAADRLARLEAVDAVAVIGTVITGDTDHDQVITDATAQRLSDVSLERDTPVTLGVTGPGMSAAEARERVENAGKAVDGALDLVDQLPDPVSDAASDSEPDPDSDS</sequence>
<evidence type="ECO:0000256" key="7">
    <source>
        <dbReference type="HAMAP-Rule" id="MF_00178"/>
    </source>
</evidence>
<dbReference type="InterPro" id="IPR002180">
    <property type="entry name" value="LS/RS"/>
</dbReference>
<dbReference type="STRING" id="543526.Htur_1120"/>
<dbReference type="HOGENOM" id="CLU_089358_3_0_2"/>
<protein>
    <recommendedName>
        <fullName evidence="3 7">6,7-dimethyl-8-ribityllumazine synthase</fullName>
        <shortName evidence="7">DMRL synthase</shortName>
        <shortName evidence="7">LS</shortName>
        <shortName evidence="7">Lumazine synthase</shortName>
        <ecNumber evidence="3 7">2.5.1.78</ecNumber>
    </recommendedName>
</protein>
<dbReference type="EMBL" id="CP001860">
    <property type="protein sequence ID" value="ADB60012.1"/>
    <property type="molecule type" value="Genomic_DNA"/>
</dbReference>
<feature type="region of interest" description="Disordered" evidence="8">
    <location>
        <begin position="132"/>
        <end position="152"/>
    </location>
</feature>
<organism evidence="9 10">
    <name type="scientific">Haloterrigena turkmenica (strain ATCC 51198 / DSM 5511 / JCM 9101 / NCIMB 13204 / VKM B-1734 / 4k)</name>
    <name type="common">Halococcus turkmenicus</name>
    <dbReference type="NCBI Taxonomy" id="543526"/>
    <lineage>
        <taxon>Archaea</taxon>
        <taxon>Methanobacteriati</taxon>
        <taxon>Methanobacteriota</taxon>
        <taxon>Stenosarchaea group</taxon>
        <taxon>Halobacteria</taxon>
        <taxon>Halobacteriales</taxon>
        <taxon>Natrialbaceae</taxon>
        <taxon>Haloterrigena</taxon>
    </lineage>
</organism>
<evidence type="ECO:0000256" key="2">
    <source>
        <dbReference type="ARBA" id="ARBA00007424"/>
    </source>
</evidence>
<dbReference type="AlphaFoldDB" id="D2RZ88"/>
<feature type="binding site" evidence="7">
    <location>
        <begin position="72"/>
        <end position="73"/>
    </location>
    <ligand>
        <name>(2S)-2-hydroxy-3-oxobutyl phosphate</name>
        <dbReference type="ChEBI" id="CHEBI:58830"/>
    </ligand>
</feature>
<dbReference type="GO" id="GO:0000906">
    <property type="term" value="F:6,7-dimethyl-8-ribityllumazine synthase activity"/>
    <property type="evidence" value="ECO:0007669"/>
    <property type="project" value="UniProtKB-UniRule"/>
</dbReference>
<dbReference type="UniPathway" id="UPA00275">
    <property type="reaction ID" value="UER00404"/>
</dbReference>
<feature type="binding site" evidence="7">
    <location>
        <position position="115"/>
    </location>
    <ligand>
        <name>(2S)-2-hydroxy-3-oxobutyl phosphate</name>
        <dbReference type="ChEBI" id="CHEBI:58830"/>
    </ligand>
</feature>
<dbReference type="Pfam" id="PF00885">
    <property type="entry name" value="DMRL_synthase"/>
    <property type="match status" value="1"/>
</dbReference>
<feature type="binding site" evidence="7">
    <location>
        <begin position="43"/>
        <end position="45"/>
    </location>
    <ligand>
        <name>5-amino-6-(D-ribitylamino)uracil</name>
        <dbReference type="ChEBI" id="CHEBI:15934"/>
    </ligand>
</feature>
<dbReference type="NCBIfam" id="TIGR00114">
    <property type="entry name" value="lumazine-synth"/>
    <property type="match status" value="1"/>
</dbReference>